<evidence type="ECO:0000256" key="1">
    <source>
        <dbReference type="ARBA" id="ARBA00004123"/>
    </source>
</evidence>
<evidence type="ECO:0000256" key="5">
    <source>
        <dbReference type="ARBA" id="ARBA00023159"/>
    </source>
</evidence>
<dbReference type="OrthoDB" id="10257739at2759"/>
<evidence type="ECO:0000313" key="9">
    <source>
        <dbReference type="EMBL" id="CAG8638224.1"/>
    </source>
</evidence>
<comment type="function">
    <text evidence="8">Component of the Mediator complex, a coactivator involved in the regulated transcription of nearly all RNA polymerase II-dependent genes. Mediator functions as a bridge to convey information from gene-specific regulatory proteins to the basal RNA polymerase II transcription machinery. Mediator is recruited to promoters by direct interactions with regulatory proteins and serves as a scaffold for the assembly of a functional preinitiation complex with RNA polymerase II and the general transcription factors.</text>
</comment>
<reference evidence="9" key="1">
    <citation type="submission" date="2021-06" db="EMBL/GenBank/DDBJ databases">
        <authorList>
            <person name="Kallberg Y."/>
            <person name="Tangrot J."/>
            <person name="Rosling A."/>
        </authorList>
    </citation>
    <scope>NUCLEOTIDE SEQUENCE</scope>
    <source>
        <strain evidence="9">BR232B</strain>
    </source>
</reference>
<keyword evidence="6 8" id="KW-0804">Transcription</keyword>
<evidence type="ECO:0000256" key="8">
    <source>
        <dbReference type="RuleBase" id="RU364129"/>
    </source>
</evidence>
<comment type="similarity">
    <text evidence="2 8">Belongs to the Mediator complex subunit 31 family.</text>
</comment>
<comment type="subcellular location">
    <subcellularLocation>
        <location evidence="1 8">Nucleus</location>
    </subcellularLocation>
</comment>
<dbReference type="PANTHER" id="PTHR13186">
    <property type="entry name" value="MEDIATOR OF RNA POLYMERASE II TRANSCRIPTION SUBUNIT 31"/>
    <property type="match status" value="1"/>
</dbReference>
<keyword evidence="10" id="KW-1185">Reference proteome</keyword>
<proteinExistence type="inferred from homology"/>
<name>A0A9N9GVW7_9GLOM</name>
<dbReference type="EMBL" id="CAJVPI010002203">
    <property type="protein sequence ID" value="CAG8638224.1"/>
    <property type="molecule type" value="Genomic_DNA"/>
</dbReference>
<accession>A0A9N9GVW7</accession>
<evidence type="ECO:0000256" key="4">
    <source>
        <dbReference type="ARBA" id="ARBA00023015"/>
    </source>
</evidence>
<keyword evidence="4 8" id="KW-0805">Transcription regulation</keyword>
<protein>
    <recommendedName>
        <fullName evidence="3 8">Mediator of RNA polymerase II transcription subunit 31</fullName>
    </recommendedName>
</protein>
<organism evidence="9 10">
    <name type="scientific">Paraglomus brasilianum</name>
    <dbReference type="NCBI Taxonomy" id="144538"/>
    <lineage>
        <taxon>Eukaryota</taxon>
        <taxon>Fungi</taxon>
        <taxon>Fungi incertae sedis</taxon>
        <taxon>Mucoromycota</taxon>
        <taxon>Glomeromycotina</taxon>
        <taxon>Glomeromycetes</taxon>
        <taxon>Paraglomerales</taxon>
        <taxon>Paraglomeraceae</taxon>
        <taxon>Paraglomus</taxon>
    </lineage>
</organism>
<evidence type="ECO:0000313" key="10">
    <source>
        <dbReference type="Proteomes" id="UP000789739"/>
    </source>
</evidence>
<evidence type="ECO:0000256" key="3">
    <source>
        <dbReference type="ARBA" id="ARBA00019660"/>
    </source>
</evidence>
<dbReference type="Pfam" id="PF05669">
    <property type="entry name" value="Med31"/>
    <property type="match status" value="1"/>
</dbReference>
<gene>
    <name evidence="9" type="ORF">PBRASI_LOCUS9625</name>
</gene>
<dbReference type="InterPro" id="IPR038089">
    <property type="entry name" value="Med31_sf"/>
</dbReference>
<evidence type="ECO:0000256" key="2">
    <source>
        <dbReference type="ARBA" id="ARBA00006378"/>
    </source>
</evidence>
<dbReference type="InterPro" id="IPR008831">
    <property type="entry name" value="Mediator_Med31"/>
</dbReference>
<dbReference type="GO" id="GO:0003712">
    <property type="term" value="F:transcription coregulator activity"/>
    <property type="evidence" value="ECO:0007669"/>
    <property type="project" value="InterPro"/>
</dbReference>
<dbReference type="Gene3D" id="1.10.10.1340">
    <property type="entry name" value="Mediator of RNA polymerase II, submodule Med31 (Soh1)"/>
    <property type="match status" value="1"/>
</dbReference>
<evidence type="ECO:0000256" key="6">
    <source>
        <dbReference type="ARBA" id="ARBA00023163"/>
    </source>
</evidence>
<dbReference type="GO" id="GO:0006355">
    <property type="term" value="P:regulation of DNA-templated transcription"/>
    <property type="evidence" value="ECO:0007669"/>
    <property type="project" value="InterPro"/>
</dbReference>
<evidence type="ECO:0000256" key="7">
    <source>
        <dbReference type="ARBA" id="ARBA00023242"/>
    </source>
</evidence>
<dbReference type="GO" id="GO:0016592">
    <property type="term" value="C:mediator complex"/>
    <property type="evidence" value="ECO:0007669"/>
    <property type="project" value="InterPro"/>
</dbReference>
<dbReference type="AlphaFoldDB" id="A0A9N9GVW7"/>
<dbReference type="Proteomes" id="UP000789739">
    <property type="component" value="Unassembled WGS sequence"/>
</dbReference>
<comment type="caution">
    <text evidence="9">The sequence shown here is derived from an EMBL/GenBank/DDBJ whole genome shotgun (WGS) entry which is preliminary data.</text>
</comment>
<sequence length="163" mass="18824">MEEANSSKSAGINSSPQFSVSEANRRRFQMELEFIQCLANPWTDLAQQGNFDDPTFLNYLRYLKCWQKPQYAKYIIYPHALYFLDLLQNASFREALKVQDTAKTIHSKQYYHWMAWRNVGDDGQAIQPMLPPDIESSPYILGNGFADNREGENGSADVNNTLW</sequence>
<comment type="subunit">
    <text evidence="8">Component of the Mediator complex.</text>
</comment>
<keyword evidence="7 8" id="KW-0539">Nucleus</keyword>
<keyword evidence="5 8" id="KW-0010">Activator</keyword>